<evidence type="ECO:0000313" key="2">
    <source>
        <dbReference type="Proteomes" id="UP000267535"/>
    </source>
</evidence>
<reference evidence="1 2" key="1">
    <citation type="submission" date="2018-11" db="EMBL/GenBank/DDBJ databases">
        <title>The draft genome sequence of Amphritea balenae JAMM 1525T.</title>
        <authorList>
            <person name="Fang Z."/>
            <person name="Zhang Y."/>
            <person name="Han X."/>
        </authorList>
    </citation>
    <scope>NUCLEOTIDE SEQUENCE [LARGE SCALE GENOMIC DNA]</scope>
    <source>
        <strain evidence="1 2">JAMM 1525</strain>
    </source>
</reference>
<dbReference type="AlphaFoldDB" id="A0A3P1SMZ5"/>
<sequence length="279" mass="31040">MAQKKVSEKVKDQESTASVEQSECFIIMPIADRDGYETGHFKRVYDWIVKPACEKAGYKPVRADDVSSSHFIVADILKRIVEAPMAICDISSLNANVMFELGIRQAFGKPVALIKDEKTSSVFDISGLRYSEYSSGMRADLVEKNVELLSDMICETRDDLGSITSLMSLVDIDAAVLPKRTEVSEDSKLILQEIHNLSRRIGRIEGPNDGYKSGALDALMRSKRNRVLHNIIDKSDDSSFEGANLESLDYYISEVGFVDENGKTVMKPSKKSVKVRDVG</sequence>
<protein>
    <submittedName>
        <fullName evidence="1">Uncharacterized protein</fullName>
    </submittedName>
</protein>
<accession>A0A3P1SMZ5</accession>
<keyword evidence="2" id="KW-1185">Reference proteome</keyword>
<dbReference type="EMBL" id="RQXV01000011">
    <property type="protein sequence ID" value="RRC97622.1"/>
    <property type="molecule type" value="Genomic_DNA"/>
</dbReference>
<dbReference type="OrthoDB" id="5180013at2"/>
<organism evidence="1 2">
    <name type="scientific">Amphritea balenae</name>
    <dbReference type="NCBI Taxonomy" id="452629"/>
    <lineage>
        <taxon>Bacteria</taxon>
        <taxon>Pseudomonadati</taxon>
        <taxon>Pseudomonadota</taxon>
        <taxon>Gammaproteobacteria</taxon>
        <taxon>Oceanospirillales</taxon>
        <taxon>Oceanospirillaceae</taxon>
        <taxon>Amphritea</taxon>
    </lineage>
</organism>
<evidence type="ECO:0000313" key="1">
    <source>
        <dbReference type="EMBL" id="RRC97622.1"/>
    </source>
</evidence>
<name>A0A3P1SMZ5_9GAMM</name>
<proteinExistence type="predicted"/>
<dbReference type="RefSeq" id="WP_124927461.1">
    <property type="nucleotide sequence ID" value="NZ_BMOH01000004.1"/>
</dbReference>
<gene>
    <name evidence="1" type="ORF">EHS89_17475</name>
</gene>
<comment type="caution">
    <text evidence="1">The sequence shown here is derived from an EMBL/GenBank/DDBJ whole genome shotgun (WGS) entry which is preliminary data.</text>
</comment>
<dbReference type="Proteomes" id="UP000267535">
    <property type="component" value="Unassembled WGS sequence"/>
</dbReference>